<organism evidence="8 9">
    <name type="scientific">Aduncisulcus paluster</name>
    <dbReference type="NCBI Taxonomy" id="2918883"/>
    <lineage>
        <taxon>Eukaryota</taxon>
        <taxon>Metamonada</taxon>
        <taxon>Carpediemonas-like organisms</taxon>
        <taxon>Aduncisulcus</taxon>
    </lineage>
</organism>
<keyword evidence="2 4" id="KW-0067">ATP-binding</keyword>
<feature type="compositionally biased region" description="Acidic residues" evidence="5">
    <location>
        <begin position="15"/>
        <end position="32"/>
    </location>
</feature>
<keyword evidence="1 4" id="KW-0547">Nucleotide-binding</keyword>
<evidence type="ECO:0000256" key="4">
    <source>
        <dbReference type="RuleBase" id="RU003422"/>
    </source>
</evidence>
<proteinExistence type="inferred from homology"/>
<dbReference type="Proteomes" id="UP001057375">
    <property type="component" value="Unassembled WGS sequence"/>
</dbReference>
<dbReference type="InterPro" id="IPR010995">
    <property type="entry name" value="DNA_repair_Rad51/TF_NusA_a-hlx"/>
</dbReference>
<dbReference type="PROSITE" id="PS50162">
    <property type="entry name" value="RECA_2"/>
    <property type="match status" value="1"/>
</dbReference>
<keyword evidence="9" id="KW-1185">Reference proteome</keyword>
<feature type="compositionally biased region" description="Basic and acidic residues" evidence="5">
    <location>
        <begin position="764"/>
        <end position="789"/>
    </location>
</feature>
<dbReference type="Gene3D" id="1.10.150.20">
    <property type="entry name" value="5' to 3' exonuclease, C-terminal subdomain"/>
    <property type="match status" value="1"/>
</dbReference>
<dbReference type="NCBIfam" id="NF003301">
    <property type="entry name" value="PRK04301.1"/>
    <property type="match status" value="1"/>
</dbReference>
<dbReference type="InterPro" id="IPR020588">
    <property type="entry name" value="RecA_ATP-bd"/>
</dbReference>
<gene>
    <name evidence="8" type="ORF">ADUPG1_007985</name>
</gene>
<evidence type="ECO:0000256" key="5">
    <source>
        <dbReference type="SAM" id="MobiDB-lite"/>
    </source>
</evidence>
<evidence type="ECO:0000256" key="3">
    <source>
        <dbReference type="ARBA" id="ARBA00023125"/>
    </source>
</evidence>
<dbReference type="PANTHER" id="PTHR22942">
    <property type="entry name" value="RECA/RAD51/RADA DNA STRAND-PAIRING FAMILY MEMBER"/>
    <property type="match status" value="1"/>
</dbReference>
<sequence length="1203" mass="132640">MPVSASSRKARQDDDYNEYSESEEGSVLEASEEAPGPTVSKIYDEIEALLEKGIGKGEVKKLKEGGIHTVQAIVMHTKKELAAVKGLSDAKVEKIIAAANEILDGRCGSSLMTGKQFLDHRAKVINITTGCLSDAKVEKIIAAANEILDGRCGSSLMTGKQFLDHRAKVINITTGCTAVDAVLGGGIETMSITELFGEARVGKSQLCHTLAVSSQLPLKKHGAAGKVVYIDTEGTFRPERLKPIAERFGLKYMDVLENIICARAYTHEQQMEILYAVAAKMAEERFALVIVDSVTALFRVDFQGRGELADRQQKLGKYMSKLLKIAELYNVAVVITNQVTADPGGGAMFMVDPKKPIGGNIIAHASTVRVSLKKGRGTNRKFVIFDSPSLAESEAVFDITTGGVSDASGAYIKKGSTILFIEHQPLFSDVILSLKFEPGEIIIVTTKLSKSAAKVSLRRQLNTHFDDEEKVSRAMSIIHIIEITIDESEEDEELYLLEDAAPHELGVDRSTSNIGIGNYASESSDHKELVFQQEKEEEEPDEFAQVSLPSSTVKKNQGELTTQTDTDGQHTGISTCTVNTGIGTPVTEMRSTTSVIQSRYIYPKSVWSRISRRVRYRETTKTSSGKSHDPKNALVDAVFLFSIQESFRFVVHDSDHAMSFFLDFIRHTVSLDGICAGICMNVSLLGLFSQDRVEGLVKRGKIVHKLAEKDTDIKDGAEIKVDSVDNPDADVLPLAGDGSVALGNGTKAALSKPSEGIQVPKGKQGNEEKSKKEEEEEERVEKKEGRDGIIEDEQDVEGSDKTDDDEDIEERLQRGANWRDIIGIRLYFHKLFVFTKIPDAFCAGCVCEEGRRIKDIMEEIGSLHLTYGRRSSFSDDKHSSSALIQNHRDILASFIGKRRQSPASTPYSSSLDLTSLPPSLRSRIKDIMEEIGSLHLTYGRRSSFSDDKHSSSALIQNHRDILASFIGKRRQSPASTPYSSSLDLTSLPPSLRSFARTHVAVTNPCPCSCIFGYPRLTGKVNKTMAESFPVRYPILHVDCFKRLALDCEWWEQERKRLVKETVHNNKGFKPSILSETSTAIASDSAASSEITDKIDAPSASSMCSTLPLSVSKTHCQGKNINMASSCVSVEVYSDMLESFLYEAPEWWKYIKGTPFEKEWLSVRASVDPFLRGSLRTAHQLYHDIAASVQVMVFRKKKSSVLKK</sequence>
<feature type="region of interest" description="Disordered" evidence="5">
    <location>
        <begin position="745"/>
        <end position="808"/>
    </location>
</feature>
<accession>A0ABQ5KUG5</accession>
<dbReference type="SMART" id="SM00382">
    <property type="entry name" value="AAA"/>
    <property type="match status" value="1"/>
</dbReference>
<feature type="region of interest" description="Disordered" evidence="5">
    <location>
        <begin position="1"/>
        <end position="36"/>
    </location>
</feature>
<feature type="compositionally biased region" description="Low complexity" evidence="5">
    <location>
        <begin position="561"/>
        <end position="572"/>
    </location>
</feature>
<feature type="compositionally biased region" description="Acidic residues" evidence="5">
    <location>
        <begin position="790"/>
        <end position="808"/>
    </location>
</feature>
<evidence type="ECO:0000256" key="1">
    <source>
        <dbReference type="ARBA" id="ARBA00022741"/>
    </source>
</evidence>
<keyword evidence="3" id="KW-0238">DNA-binding</keyword>
<dbReference type="PANTHER" id="PTHR22942:SF30">
    <property type="entry name" value="MEIOTIC RECOMBINATION PROTEIN DMC1_LIM15 HOMOLOG"/>
    <property type="match status" value="1"/>
</dbReference>
<comment type="caution">
    <text evidence="8">The sequence shown here is derived from an EMBL/GenBank/DDBJ whole genome shotgun (WGS) entry which is preliminary data.</text>
</comment>
<evidence type="ECO:0000313" key="8">
    <source>
        <dbReference type="EMBL" id="GKT34675.1"/>
    </source>
</evidence>
<feature type="compositionally biased region" description="Polar residues" evidence="5">
    <location>
        <begin position="547"/>
        <end position="560"/>
    </location>
</feature>
<evidence type="ECO:0000256" key="2">
    <source>
        <dbReference type="ARBA" id="ARBA00022840"/>
    </source>
</evidence>
<feature type="domain" description="RecA family profile 1" evidence="6">
    <location>
        <begin position="168"/>
        <end position="339"/>
    </location>
</feature>
<evidence type="ECO:0000259" key="7">
    <source>
        <dbReference type="PROSITE" id="PS50163"/>
    </source>
</evidence>
<feature type="domain" description="RecA family profile 2" evidence="7">
    <location>
        <begin position="346"/>
        <end position="409"/>
    </location>
</feature>
<dbReference type="SUPFAM" id="SSF47794">
    <property type="entry name" value="Rad51 N-terminal domain-like"/>
    <property type="match status" value="1"/>
</dbReference>
<dbReference type="EMBL" id="BQXS01010849">
    <property type="protein sequence ID" value="GKT34675.1"/>
    <property type="molecule type" value="Genomic_DNA"/>
</dbReference>
<comment type="similarity">
    <text evidence="4">Belongs to the RecA family.</text>
</comment>
<reference evidence="8" key="1">
    <citation type="submission" date="2022-03" db="EMBL/GenBank/DDBJ databases">
        <title>Draft genome sequence of Aduncisulcus paluster, a free-living microaerophilic Fornicata.</title>
        <authorList>
            <person name="Yuyama I."/>
            <person name="Kume K."/>
            <person name="Tamura T."/>
            <person name="Inagaki Y."/>
            <person name="Hashimoto T."/>
        </authorList>
    </citation>
    <scope>NUCLEOTIDE SEQUENCE</scope>
    <source>
        <strain evidence="8">NY0171</strain>
    </source>
</reference>
<dbReference type="Pfam" id="PF14520">
    <property type="entry name" value="HHH_5"/>
    <property type="match status" value="1"/>
</dbReference>
<protein>
    <submittedName>
        <fullName evidence="8">Dmc1b</fullName>
    </submittedName>
</protein>
<dbReference type="SUPFAM" id="SSF52540">
    <property type="entry name" value="P-loop containing nucleoside triphosphate hydrolases"/>
    <property type="match status" value="1"/>
</dbReference>
<dbReference type="InterPro" id="IPR003593">
    <property type="entry name" value="AAA+_ATPase"/>
</dbReference>
<dbReference type="PROSITE" id="PS50163">
    <property type="entry name" value="RECA_3"/>
    <property type="match status" value="1"/>
</dbReference>
<dbReference type="Pfam" id="PF08423">
    <property type="entry name" value="Rad51"/>
    <property type="match status" value="1"/>
</dbReference>
<feature type="region of interest" description="Disordered" evidence="5">
    <location>
        <begin position="525"/>
        <end position="572"/>
    </location>
</feature>
<dbReference type="InterPro" id="IPR013632">
    <property type="entry name" value="Rad51_C"/>
</dbReference>
<evidence type="ECO:0000313" key="9">
    <source>
        <dbReference type="Proteomes" id="UP001057375"/>
    </source>
</evidence>
<dbReference type="Gene3D" id="3.40.50.300">
    <property type="entry name" value="P-loop containing nucleotide triphosphate hydrolases"/>
    <property type="match status" value="1"/>
</dbReference>
<dbReference type="InterPro" id="IPR020587">
    <property type="entry name" value="RecA_monomer-monomer_interface"/>
</dbReference>
<dbReference type="InterPro" id="IPR027417">
    <property type="entry name" value="P-loop_NTPase"/>
</dbReference>
<name>A0ABQ5KUG5_9EUKA</name>
<evidence type="ECO:0000259" key="6">
    <source>
        <dbReference type="PROSITE" id="PS50162"/>
    </source>
</evidence>